<dbReference type="InterPro" id="IPR038459">
    <property type="entry name" value="MT_TRM10-typ_sf"/>
</dbReference>
<dbReference type="InterPro" id="IPR028564">
    <property type="entry name" value="MT_TRM10-typ"/>
</dbReference>
<accession>A0A3M6VR65</accession>
<feature type="coiled-coil region" evidence="6">
    <location>
        <begin position="56"/>
        <end position="83"/>
    </location>
</feature>
<dbReference type="GO" id="GO:0002939">
    <property type="term" value="P:tRNA N1-guanine methylation"/>
    <property type="evidence" value="ECO:0007669"/>
    <property type="project" value="TreeGrafter"/>
</dbReference>
<dbReference type="PANTHER" id="PTHR13563:SF13">
    <property type="entry name" value="TRNA METHYLTRANSFERASE 10 HOMOLOG A"/>
    <property type="match status" value="1"/>
</dbReference>
<dbReference type="GO" id="GO:0052905">
    <property type="term" value="F:tRNA (guanosine(9)-N1)-methyltransferase activity"/>
    <property type="evidence" value="ECO:0007669"/>
    <property type="project" value="UniProtKB-EC"/>
</dbReference>
<evidence type="ECO:0000256" key="5">
    <source>
        <dbReference type="ARBA" id="ARBA00048434"/>
    </source>
</evidence>
<dbReference type="PROSITE" id="PS51675">
    <property type="entry name" value="SAM_MT_TRM10"/>
    <property type="match status" value="1"/>
</dbReference>
<evidence type="ECO:0000256" key="2">
    <source>
        <dbReference type="ARBA" id="ARBA00022603"/>
    </source>
</evidence>
<dbReference type="GO" id="GO:0000049">
    <property type="term" value="F:tRNA binding"/>
    <property type="evidence" value="ECO:0007669"/>
    <property type="project" value="TreeGrafter"/>
</dbReference>
<dbReference type="CDD" id="cd18089">
    <property type="entry name" value="SPOUT_Trm10-like"/>
    <property type="match status" value="1"/>
</dbReference>
<evidence type="ECO:0000256" key="4">
    <source>
        <dbReference type="ARBA" id="ARBA00022691"/>
    </source>
</evidence>
<sequence length="305" mass="34907">MRSTIVAISVMIMTICGVLGMYYSNRKPQYVAKSSKQSRREMLQLKRRNRKNERLKQKKSARRQTLSIELAKMTQEQKKEQRERICMQRVEQYQKLEQAQIKGLRVVVDLAFAVDQTIRERHSIFKQLGCAYGYLKVCPLDQLLSLQLVSCTHELASICALRGVLSWKSNSSASADHNLLVTCEWIGRHEEPLEQLYDARELVYLSPDSETVLTELDPACVYVVGGIVDRSVRKGQTKTKAASHGIRTACLPLQEHIGTRVRTHIMNLDSVIIALNEVANHGDWVRAFKRAVPPRIVRRKGRHTK</sequence>
<comment type="caution">
    <text evidence="9">The sequence shown here is derived from an EMBL/GenBank/DDBJ whole genome shotgun (WGS) entry which is preliminary data.</text>
</comment>
<dbReference type="EMBL" id="QLLG01000184">
    <property type="protein sequence ID" value="RMX66860.1"/>
    <property type="molecule type" value="Genomic_DNA"/>
</dbReference>
<name>A0A3M6VR65_9STRA</name>
<evidence type="ECO:0000256" key="1">
    <source>
        <dbReference type="ARBA" id="ARBA00012797"/>
    </source>
</evidence>
<keyword evidence="4" id="KW-0949">S-adenosyl-L-methionine</keyword>
<keyword evidence="7" id="KW-0472">Membrane</keyword>
<evidence type="ECO:0000256" key="3">
    <source>
        <dbReference type="ARBA" id="ARBA00022679"/>
    </source>
</evidence>
<protein>
    <recommendedName>
        <fullName evidence="1">tRNA (guanine(9)-N(1))-methyltransferase</fullName>
        <ecNumber evidence="1">2.1.1.221</ecNumber>
    </recommendedName>
</protein>
<gene>
    <name evidence="9" type="ORF">DD238_002000</name>
</gene>
<keyword evidence="7" id="KW-0812">Transmembrane</keyword>
<dbReference type="EC" id="2.1.1.221" evidence="1"/>
<keyword evidence="7" id="KW-1133">Transmembrane helix</keyword>
<keyword evidence="10" id="KW-1185">Reference proteome</keyword>
<keyword evidence="6" id="KW-0175">Coiled coil</keyword>
<dbReference type="Proteomes" id="UP000282087">
    <property type="component" value="Unassembled WGS sequence"/>
</dbReference>
<dbReference type="Gene3D" id="3.40.1280.30">
    <property type="match status" value="1"/>
</dbReference>
<feature type="transmembrane region" description="Helical" evidence="7">
    <location>
        <begin position="6"/>
        <end position="24"/>
    </location>
</feature>
<evidence type="ECO:0000313" key="9">
    <source>
        <dbReference type="EMBL" id="RMX66860.1"/>
    </source>
</evidence>
<dbReference type="VEuPathDB" id="FungiDB:DD237_002839"/>
<keyword evidence="3" id="KW-0808">Transferase</keyword>
<organism evidence="9 10">
    <name type="scientific">Peronospora effusa</name>
    <dbReference type="NCBI Taxonomy" id="542832"/>
    <lineage>
        <taxon>Eukaryota</taxon>
        <taxon>Sar</taxon>
        <taxon>Stramenopiles</taxon>
        <taxon>Oomycota</taxon>
        <taxon>Peronosporomycetes</taxon>
        <taxon>Peronosporales</taxon>
        <taxon>Peronosporaceae</taxon>
        <taxon>Peronospora</taxon>
    </lineage>
</organism>
<dbReference type="GO" id="GO:0005634">
    <property type="term" value="C:nucleus"/>
    <property type="evidence" value="ECO:0007669"/>
    <property type="project" value="TreeGrafter"/>
</dbReference>
<dbReference type="STRING" id="542832.A0A3M6VR65"/>
<dbReference type="InterPro" id="IPR007356">
    <property type="entry name" value="tRNA_m1G_MeTrfase_euk"/>
</dbReference>
<evidence type="ECO:0000256" key="7">
    <source>
        <dbReference type="SAM" id="Phobius"/>
    </source>
</evidence>
<comment type="catalytic activity">
    <reaction evidence="5">
        <text>guanosine(9) in tRNA + S-adenosyl-L-methionine = N(1)-methylguanosine(9) in tRNA + S-adenosyl-L-homocysteine + H(+)</text>
        <dbReference type="Rhea" id="RHEA:43156"/>
        <dbReference type="Rhea" id="RHEA-COMP:10367"/>
        <dbReference type="Rhea" id="RHEA-COMP:10368"/>
        <dbReference type="ChEBI" id="CHEBI:15378"/>
        <dbReference type="ChEBI" id="CHEBI:57856"/>
        <dbReference type="ChEBI" id="CHEBI:59789"/>
        <dbReference type="ChEBI" id="CHEBI:73542"/>
        <dbReference type="ChEBI" id="CHEBI:74269"/>
        <dbReference type="EC" id="2.1.1.221"/>
    </reaction>
</comment>
<reference evidence="9 10" key="1">
    <citation type="submission" date="2018-06" db="EMBL/GenBank/DDBJ databases">
        <title>Comparative genomics of downy mildews reveals potential adaptations to biotrophy.</title>
        <authorList>
            <person name="Fletcher K."/>
            <person name="Klosterman S.J."/>
            <person name="Derevnina L."/>
            <person name="Martin F."/>
            <person name="Koike S."/>
            <person name="Reyes Chin-Wo S."/>
            <person name="Mou B."/>
            <person name="Michelmore R."/>
        </authorList>
    </citation>
    <scope>NUCLEOTIDE SEQUENCE [LARGE SCALE GENOMIC DNA]</scope>
    <source>
        <strain evidence="9 10">R14</strain>
    </source>
</reference>
<dbReference type="AlphaFoldDB" id="A0A3M6VR65"/>
<evidence type="ECO:0000256" key="6">
    <source>
        <dbReference type="SAM" id="Coils"/>
    </source>
</evidence>
<dbReference type="PANTHER" id="PTHR13563">
    <property type="entry name" value="TRNA (GUANINE-9-) METHYLTRANSFERASE"/>
    <property type="match status" value="1"/>
</dbReference>
<proteinExistence type="predicted"/>
<keyword evidence="2" id="KW-0489">Methyltransferase</keyword>
<feature type="domain" description="SAM-dependent MTase TRM10-type" evidence="8">
    <location>
        <begin position="92"/>
        <end position="299"/>
    </location>
</feature>
<evidence type="ECO:0000313" key="10">
    <source>
        <dbReference type="Proteomes" id="UP000282087"/>
    </source>
</evidence>
<evidence type="ECO:0000259" key="8">
    <source>
        <dbReference type="PROSITE" id="PS51675"/>
    </source>
</evidence>